<evidence type="ECO:0000313" key="2">
    <source>
        <dbReference type="EMBL" id="MBC5637783.1"/>
    </source>
</evidence>
<dbReference type="Gene3D" id="3.30.70.270">
    <property type="match status" value="1"/>
</dbReference>
<dbReference type="InterPro" id="IPR000160">
    <property type="entry name" value="GGDEF_dom"/>
</dbReference>
<dbReference type="InterPro" id="IPR050469">
    <property type="entry name" value="Diguanylate_Cyclase"/>
</dbReference>
<evidence type="ECO:0000259" key="1">
    <source>
        <dbReference type="PROSITE" id="PS50887"/>
    </source>
</evidence>
<name>A0A923L799_9BACI</name>
<dbReference type="SUPFAM" id="SSF55073">
    <property type="entry name" value="Nucleotide cyclase"/>
    <property type="match status" value="1"/>
</dbReference>
<dbReference type="Pfam" id="PF13185">
    <property type="entry name" value="GAF_2"/>
    <property type="match status" value="1"/>
</dbReference>
<sequence>MTGEPFSIVMFDLDRFKQVNDRYGHQIGDEVLRTVSHIVMDMLDESYTLGRYGGEEFIIILPNIKTEEAVVFADKVREEIAAQQLLGDKFDITVSIGIATYPLHGQRVKELIEKADQALYGAKEKGRNYTQVWYKDFLTTSKQQNKLAGILTGDDIKDSRNVLAMVELIQLPIKNLSSEEKIYQFLGRIVEISEAQVGYILLYTPNGEKVYGRRAQEEGWLEQVSIESDILHSVLLEERGLYTITWDVKDKHNKISGLPDWDSILAVPIMVNGSVRGAIYLTAPSRFKEFGADDLNMVSVYSSLLAGMI</sequence>
<dbReference type="PANTHER" id="PTHR45138:SF9">
    <property type="entry name" value="DIGUANYLATE CYCLASE DGCM-RELATED"/>
    <property type="match status" value="1"/>
</dbReference>
<dbReference type="Proteomes" id="UP000637359">
    <property type="component" value="Unassembled WGS sequence"/>
</dbReference>
<dbReference type="PROSITE" id="PS50887">
    <property type="entry name" value="GGDEF"/>
    <property type="match status" value="1"/>
</dbReference>
<dbReference type="Pfam" id="PF00990">
    <property type="entry name" value="GGDEF"/>
    <property type="match status" value="1"/>
</dbReference>
<organism evidence="2 3">
    <name type="scientific">Ornithinibacillus hominis</name>
    <dbReference type="NCBI Taxonomy" id="2763055"/>
    <lineage>
        <taxon>Bacteria</taxon>
        <taxon>Bacillati</taxon>
        <taxon>Bacillota</taxon>
        <taxon>Bacilli</taxon>
        <taxon>Bacillales</taxon>
        <taxon>Bacillaceae</taxon>
        <taxon>Ornithinibacillus</taxon>
    </lineage>
</organism>
<dbReference type="PANTHER" id="PTHR45138">
    <property type="entry name" value="REGULATORY COMPONENTS OF SENSORY TRANSDUCTION SYSTEM"/>
    <property type="match status" value="1"/>
</dbReference>
<proteinExistence type="predicted"/>
<feature type="domain" description="GGDEF" evidence="1">
    <location>
        <begin position="4"/>
        <end position="135"/>
    </location>
</feature>
<dbReference type="SUPFAM" id="SSF55781">
    <property type="entry name" value="GAF domain-like"/>
    <property type="match status" value="1"/>
</dbReference>
<dbReference type="GO" id="GO:0052621">
    <property type="term" value="F:diguanylate cyclase activity"/>
    <property type="evidence" value="ECO:0007669"/>
    <property type="project" value="TreeGrafter"/>
</dbReference>
<keyword evidence="3" id="KW-1185">Reference proteome</keyword>
<protein>
    <submittedName>
        <fullName evidence="2">Diguanylate cyclase</fullName>
    </submittedName>
</protein>
<accession>A0A923L799</accession>
<dbReference type="InterPro" id="IPR003018">
    <property type="entry name" value="GAF"/>
</dbReference>
<evidence type="ECO:0000313" key="3">
    <source>
        <dbReference type="Proteomes" id="UP000637359"/>
    </source>
</evidence>
<dbReference type="CDD" id="cd01949">
    <property type="entry name" value="GGDEF"/>
    <property type="match status" value="1"/>
</dbReference>
<dbReference type="AlphaFoldDB" id="A0A923L799"/>
<dbReference type="SMART" id="SM00267">
    <property type="entry name" value="GGDEF"/>
    <property type="match status" value="1"/>
</dbReference>
<dbReference type="FunFam" id="3.30.70.270:FF:000001">
    <property type="entry name" value="Diguanylate cyclase domain protein"/>
    <property type="match status" value="1"/>
</dbReference>
<dbReference type="NCBIfam" id="TIGR00254">
    <property type="entry name" value="GGDEF"/>
    <property type="match status" value="1"/>
</dbReference>
<dbReference type="InterPro" id="IPR043128">
    <property type="entry name" value="Rev_trsase/Diguanyl_cyclase"/>
</dbReference>
<dbReference type="InterPro" id="IPR029016">
    <property type="entry name" value="GAF-like_dom_sf"/>
</dbReference>
<comment type="caution">
    <text evidence="2">The sequence shown here is derived from an EMBL/GenBank/DDBJ whole genome shotgun (WGS) entry which is preliminary data.</text>
</comment>
<dbReference type="InterPro" id="IPR029787">
    <property type="entry name" value="Nucleotide_cyclase"/>
</dbReference>
<dbReference type="EMBL" id="JACOOL010000009">
    <property type="protein sequence ID" value="MBC5637783.1"/>
    <property type="molecule type" value="Genomic_DNA"/>
</dbReference>
<dbReference type="Gene3D" id="3.30.450.40">
    <property type="match status" value="1"/>
</dbReference>
<gene>
    <name evidence="2" type="ORF">H8S33_13280</name>
</gene>
<reference evidence="2" key="1">
    <citation type="submission" date="2020-08" db="EMBL/GenBank/DDBJ databases">
        <title>Genome public.</title>
        <authorList>
            <person name="Liu C."/>
            <person name="Sun Q."/>
        </authorList>
    </citation>
    <scope>NUCLEOTIDE SEQUENCE</scope>
    <source>
        <strain evidence="2">BX22</strain>
    </source>
</reference>
<dbReference type="RefSeq" id="WP_186870487.1">
    <property type="nucleotide sequence ID" value="NZ_JACOOL010000009.1"/>
</dbReference>